<evidence type="ECO:0000256" key="6">
    <source>
        <dbReference type="PIRSR" id="PIRSR637944-1"/>
    </source>
</evidence>
<dbReference type="AlphaFoldDB" id="A0AA36N4G8"/>
<gene>
    <name evidence="8" type="ORF">EVOR1521_LOCUS17283</name>
</gene>
<dbReference type="GO" id="GO:0005739">
    <property type="term" value="C:mitochondrion"/>
    <property type="evidence" value="ECO:0007669"/>
    <property type="project" value="TreeGrafter"/>
</dbReference>
<accession>A0AA36N4G8</accession>
<evidence type="ECO:0000256" key="1">
    <source>
        <dbReference type="ARBA" id="ARBA00010505"/>
    </source>
</evidence>
<reference evidence="8" key="1">
    <citation type="submission" date="2023-08" db="EMBL/GenBank/DDBJ databases">
        <authorList>
            <person name="Chen Y."/>
            <person name="Shah S."/>
            <person name="Dougan E. K."/>
            <person name="Thang M."/>
            <person name="Chan C."/>
        </authorList>
    </citation>
    <scope>NUCLEOTIDE SEQUENCE</scope>
</reference>
<dbReference type="InterPro" id="IPR037944">
    <property type="entry name" value="PRX5-like"/>
</dbReference>
<evidence type="ECO:0000256" key="4">
    <source>
        <dbReference type="ARBA" id="ARBA00023002"/>
    </source>
</evidence>
<dbReference type="GO" id="GO:0034599">
    <property type="term" value="P:cellular response to oxidative stress"/>
    <property type="evidence" value="ECO:0007669"/>
    <property type="project" value="InterPro"/>
</dbReference>
<keyword evidence="5" id="KW-0676">Redox-active center</keyword>
<dbReference type="InterPro" id="IPR036249">
    <property type="entry name" value="Thioredoxin-like_sf"/>
</dbReference>
<keyword evidence="3" id="KW-0049">Antioxidant</keyword>
<dbReference type="PANTHER" id="PTHR10430:SF16">
    <property type="entry name" value="PEROXIREDOXIN-5, MITOCHONDRIAL"/>
    <property type="match status" value="1"/>
</dbReference>
<feature type="domain" description="Thioredoxin" evidence="7">
    <location>
        <begin position="287"/>
        <end position="438"/>
    </location>
</feature>
<evidence type="ECO:0000313" key="9">
    <source>
        <dbReference type="Proteomes" id="UP001178507"/>
    </source>
</evidence>
<dbReference type="Gene3D" id="3.40.30.10">
    <property type="entry name" value="Glutaredoxin"/>
    <property type="match status" value="1"/>
</dbReference>
<keyword evidence="9" id="KW-1185">Reference proteome</keyword>
<dbReference type="PANTHER" id="PTHR10430">
    <property type="entry name" value="PEROXIREDOXIN"/>
    <property type="match status" value="1"/>
</dbReference>
<dbReference type="Proteomes" id="UP001178507">
    <property type="component" value="Unassembled WGS sequence"/>
</dbReference>
<evidence type="ECO:0000256" key="2">
    <source>
        <dbReference type="ARBA" id="ARBA00022559"/>
    </source>
</evidence>
<dbReference type="GO" id="GO:0042744">
    <property type="term" value="P:hydrogen peroxide catabolic process"/>
    <property type="evidence" value="ECO:0007669"/>
    <property type="project" value="TreeGrafter"/>
</dbReference>
<sequence>MGQSRSLEVELPISLKGGDSFPQILFHDPDAGTEPRQCEACHRMAEPSGGQKDLDGCWSCRKCVTRQELLGWRPRAASGPQEVTDCLTVASAQLALALLVGRRSHLSRRAAFPNGWYGLHVAKGADEQLADWPTVPAEQDLPHQAVVGLLEVCAEGSDWPRKYRIIKTMALKDSLPGRSPGMPQAPWRLSPALRRRALELQTAKVFERFGTRTWMDALELEHLGRVMARQSTLGRALLLLGACALLKCEAETARIALAVWSLFAGSETFVGQRTTGPQCRITVARRAAEGDSLPSVDLDEGKPGETVNVAELFKGKKGVLFAVPGAFTPTCSEKHLPGYIDQADELKAAGAEVVACVSVNDAFVMSAWGKQQKAEGKVRMLADAKCELTKALDMELDASAKLGNIRSERYALIIDDGKITKITKGEDSFAPEILAALK</sequence>
<evidence type="ECO:0000259" key="7">
    <source>
        <dbReference type="PROSITE" id="PS51352"/>
    </source>
</evidence>
<dbReference type="CDD" id="cd03013">
    <property type="entry name" value="PRX5_like"/>
    <property type="match status" value="1"/>
</dbReference>
<keyword evidence="4" id="KW-0560">Oxidoreductase</keyword>
<comment type="similarity">
    <text evidence="1">Belongs to the peroxiredoxin family. Prx5 subfamily.</text>
</comment>
<dbReference type="Pfam" id="PF08534">
    <property type="entry name" value="Redoxin"/>
    <property type="match status" value="1"/>
</dbReference>
<comment type="caution">
    <text evidence="8">The sequence shown here is derived from an EMBL/GenBank/DDBJ whole genome shotgun (WGS) entry which is preliminary data.</text>
</comment>
<name>A0AA36N4G8_9DINO</name>
<dbReference type="SUPFAM" id="SSF52833">
    <property type="entry name" value="Thioredoxin-like"/>
    <property type="match status" value="1"/>
</dbReference>
<evidence type="ECO:0000256" key="3">
    <source>
        <dbReference type="ARBA" id="ARBA00022862"/>
    </source>
</evidence>
<dbReference type="GO" id="GO:0045454">
    <property type="term" value="P:cell redox homeostasis"/>
    <property type="evidence" value="ECO:0007669"/>
    <property type="project" value="TreeGrafter"/>
</dbReference>
<dbReference type="FunFam" id="3.40.30.10:FF:000020">
    <property type="entry name" value="Peroxiredoxin"/>
    <property type="match status" value="1"/>
</dbReference>
<feature type="active site" description="Cysteine sulfenic acid (-SOH) intermediate" evidence="6">
    <location>
        <position position="331"/>
    </location>
</feature>
<dbReference type="PROSITE" id="PS51352">
    <property type="entry name" value="THIOREDOXIN_2"/>
    <property type="match status" value="1"/>
</dbReference>
<dbReference type="GO" id="GO:0008379">
    <property type="term" value="F:thioredoxin peroxidase activity"/>
    <property type="evidence" value="ECO:0007669"/>
    <property type="project" value="InterPro"/>
</dbReference>
<organism evidence="8 9">
    <name type="scientific">Effrenium voratum</name>
    <dbReference type="NCBI Taxonomy" id="2562239"/>
    <lineage>
        <taxon>Eukaryota</taxon>
        <taxon>Sar</taxon>
        <taxon>Alveolata</taxon>
        <taxon>Dinophyceae</taxon>
        <taxon>Suessiales</taxon>
        <taxon>Symbiodiniaceae</taxon>
        <taxon>Effrenium</taxon>
    </lineage>
</organism>
<dbReference type="EMBL" id="CAUJNA010002258">
    <property type="protein sequence ID" value="CAJ1392093.1"/>
    <property type="molecule type" value="Genomic_DNA"/>
</dbReference>
<evidence type="ECO:0000256" key="5">
    <source>
        <dbReference type="ARBA" id="ARBA00023284"/>
    </source>
</evidence>
<protein>
    <recommendedName>
        <fullName evidence="7">Thioredoxin domain-containing protein</fullName>
    </recommendedName>
</protein>
<keyword evidence="2" id="KW-0575">Peroxidase</keyword>
<proteinExistence type="inferred from homology"/>
<evidence type="ECO:0000313" key="8">
    <source>
        <dbReference type="EMBL" id="CAJ1392093.1"/>
    </source>
</evidence>
<dbReference type="InterPro" id="IPR013740">
    <property type="entry name" value="Redoxin"/>
</dbReference>
<dbReference type="GO" id="GO:0005777">
    <property type="term" value="C:peroxisome"/>
    <property type="evidence" value="ECO:0007669"/>
    <property type="project" value="TreeGrafter"/>
</dbReference>
<dbReference type="InterPro" id="IPR013766">
    <property type="entry name" value="Thioredoxin_domain"/>
</dbReference>